<reference evidence="4" key="1">
    <citation type="journal article" date="2006" name="PLoS Biol.">
        <title>Macronuclear genome sequence of the ciliate Tetrahymena thermophila, a model eukaryote.</title>
        <authorList>
            <person name="Eisen J.A."/>
            <person name="Coyne R.S."/>
            <person name="Wu M."/>
            <person name="Wu D."/>
            <person name="Thiagarajan M."/>
            <person name="Wortman J.R."/>
            <person name="Badger J.H."/>
            <person name="Ren Q."/>
            <person name="Amedeo P."/>
            <person name="Jones K.M."/>
            <person name="Tallon L.J."/>
            <person name="Delcher A.L."/>
            <person name="Salzberg S.L."/>
            <person name="Silva J.C."/>
            <person name="Haas B.J."/>
            <person name="Majoros W.H."/>
            <person name="Farzad M."/>
            <person name="Carlton J.M."/>
            <person name="Smith R.K. Jr."/>
            <person name="Garg J."/>
            <person name="Pearlman R.E."/>
            <person name="Karrer K.M."/>
            <person name="Sun L."/>
            <person name="Manning G."/>
            <person name="Elde N.C."/>
            <person name="Turkewitz A.P."/>
            <person name="Asai D.J."/>
            <person name="Wilkes D.E."/>
            <person name="Wang Y."/>
            <person name="Cai H."/>
            <person name="Collins K."/>
            <person name="Stewart B.A."/>
            <person name="Lee S.R."/>
            <person name="Wilamowska K."/>
            <person name="Weinberg Z."/>
            <person name="Ruzzo W.L."/>
            <person name="Wloga D."/>
            <person name="Gaertig J."/>
            <person name="Frankel J."/>
            <person name="Tsao C.-C."/>
            <person name="Gorovsky M.A."/>
            <person name="Keeling P.J."/>
            <person name="Waller R.F."/>
            <person name="Patron N.J."/>
            <person name="Cherry J.M."/>
            <person name="Stover N.A."/>
            <person name="Krieger C.J."/>
            <person name="del Toro C."/>
            <person name="Ryder H.F."/>
            <person name="Williamson S.C."/>
            <person name="Barbeau R.A."/>
            <person name="Hamilton E.P."/>
            <person name="Orias E."/>
        </authorList>
    </citation>
    <scope>NUCLEOTIDE SEQUENCE [LARGE SCALE GENOMIC DNA]</scope>
    <source>
        <strain evidence="4">SB210</strain>
    </source>
</reference>
<organism evidence="3 4">
    <name type="scientific">Tetrahymena thermophila (strain SB210)</name>
    <dbReference type="NCBI Taxonomy" id="312017"/>
    <lineage>
        <taxon>Eukaryota</taxon>
        <taxon>Sar</taxon>
        <taxon>Alveolata</taxon>
        <taxon>Ciliophora</taxon>
        <taxon>Intramacronucleata</taxon>
        <taxon>Oligohymenophorea</taxon>
        <taxon>Hymenostomatida</taxon>
        <taxon>Tetrahymenina</taxon>
        <taxon>Tetrahymenidae</taxon>
        <taxon>Tetrahymena</taxon>
    </lineage>
</organism>
<keyword evidence="4" id="KW-1185">Reference proteome</keyword>
<feature type="transmembrane region" description="Helical" evidence="2">
    <location>
        <begin position="141"/>
        <end position="159"/>
    </location>
</feature>
<evidence type="ECO:0000256" key="1">
    <source>
        <dbReference type="SAM" id="MobiDB-lite"/>
    </source>
</evidence>
<keyword evidence="2" id="KW-0812">Transmembrane</keyword>
<dbReference type="HOGENOM" id="CLU_231119_0_0_1"/>
<dbReference type="InParanoid" id="Q23FZ0"/>
<evidence type="ECO:0000313" key="4">
    <source>
        <dbReference type="Proteomes" id="UP000009168"/>
    </source>
</evidence>
<accession>Q23FZ0</accession>
<protein>
    <submittedName>
        <fullName evidence="3">Sec1 family protein</fullName>
    </submittedName>
</protein>
<feature type="transmembrane region" description="Helical" evidence="2">
    <location>
        <begin position="268"/>
        <end position="290"/>
    </location>
</feature>
<dbReference type="KEGG" id="tet:TTHERM_00077750"/>
<evidence type="ECO:0000256" key="2">
    <source>
        <dbReference type="SAM" id="Phobius"/>
    </source>
</evidence>
<dbReference type="InterPro" id="IPR052994">
    <property type="entry name" value="Tiny_macrocysts_regulators"/>
</dbReference>
<dbReference type="eggNOG" id="KOG1302">
    <property type="taxonomic scope" value="Eukaryota"/>
</dbReference>
<feature type="transmembrane region" description="Helical" evidence="2">
    <location>
        <begin position="1841"/>
        <end position="1862"/>
    </location>
</feature>
<dbReference type="OrthoDB" id="303417at2759"/>
<feature type="compositionally biased region" description="Low complexity" evidence="1">
    <location>
        <begin position="1192"/>
        <end position="1202"/>
    </location>
</feature>
<dbReference type="PANTHER" id="PTHR31600:SF2">
    <property type="entry name" value="GAMETE ENRICHED GENE 10 PROTEIN-RELATED"/>
    <property type="match status" value="1"/>
</dbReference>
<feature type="transmembrane region" description="Helical" evidence="2">
    <location>
        <begin position="1439"/>
        <end position="1464"/>
    </location>
</feature>
<feature type="transmembrane region" description="Helical" evidence="2">
    <location>
        <begin position="47"/>
        <end position="67"/>
    </location>
</feature>
<feature type="region of interest" description="Disordered" evidence="1">
    <location>
        <begin position="1526"/>
        <end position="1571"/>
    </location>
</feature>
<feature type="transmembrane region" description="Helical" evidence="2">
    <location>
        <begin position="107"/>
        <end position="129"/>
    </location>
</feature>
<feature type="compositionally biased region" description="Basic and acidic residues" evidence="1">
    <location>
        <begin position="1205"/>
        <end position="1215"/>
    </location>
</feature>
<dbReference type="RefSeq" id="XP_001015715.2">
    <property type="nucleotide sequence ID" value="XM_001015715.3"/>
</dbReference>
<dbReference type="GeneID" id="7837021"/>
<proteinExistence type="predicted"/>
<dbReference type="Proteomes" id="UP000009168">
    <property type="component" value="Unassembled WGS sequence"/>
</dbReference>
<feature type="transmembrane region" description="Helical" evidence="2">
    <location>
        <begin position="1604"/>
        <end position="1626"/>
    </location>
</feature>
<feature type="transmembrane region" description="Helical" evidence="2">
    <location>
        <begin position="1245"/>
        <end position="1266"/>
    </location>
</feature>
<dbReference type="PANTHER" id="PTHR31600">
    <property type="entry name" value="TINY MACROCYSTS PROTEIN B-RELATED"/>
    <property type="match status" value="1"/>
</dbReference>
<keyword evidence="2" id="KW-1133">Transmembrane helix</keyword>
<sequence>MNGNYNMNFQDDSVQQYVHYFSKINKAKLFYFRIVPKMLNSFLRSKAISIGLLILNTLQESSLVIIANTDFEDSEQSYTNDIINSLDYFNFKYDTQNSFSNFTKYSVFYFSFIYNSLLILLMSIACLIYRHNQYRSHDIKGFCYFYSLAVKIYNYLFYIPFLFNSIEIIQNSDFSSISYLGYINAIFTIFIGIILNYHDFDYTFVVKDFLSRRESKYDIGRQLFMSLVIILNYVMNQKLQSITMFIYSIVKLIIYHKEFLYTHEDISFIYQTLNSILASFSIVILVYFNITSDNPFLLMIVCSPLCYKLCMFKQQKIFSNIFYECIGKTNLNHIPLLHLDIYVRQLKKNLNFFYEDYIEKGQALIFENIYINHTLECEINSYKCFCFEFKRDEDTFNLEEYIGQEYRRKYVIFYVVDLFEKFIDNKIKKKQHTSSAMFAYISFVTEIMKISTKSFSEIYSYQSKLIKIGASMHDMYYTQILLTRCNHQFQQFFKNAVIQNQRLYMMSMVVFDEQFDDFKKKLHSYLIKIAEFFDYLCSNFLDLKELEQKSKKLYDDNQQILSLIKLLYDLNPESKQLNFLTTIYNSVLDFENRKITELIKKSKRLPSQNLLPSEKFIKVFTKSSCVVYASLNTIDGKITKVSKSFKEVYDIDNKVILGKTINQLIPKGLYGAHDDFMKNFRNKGTMNVIKIGERLVFGLNGRGFIIPLMIRLKLENMFGEFGVCSHLRKVNQEKDYLFFSNEGNILDISENLFKTVFQQMISLNDLRLLNMNHIIPIIFGIQKLEQFEETFYSILVVKKHSNSKRLQQTHTAVDSLQMIEKIVNNIKPSDIIYNIAFKMSLIPTSLHVTFKFIEITSFQKESVKRKKIDSINQLKQCIQIFTDFEKEDVINHELLSTKLKNDGQQKFYMNNDELTEVQSSNSQSQAYSINQQGTILTDSKQLQHAQSIFKQQQLRIPLEKNEVDQILSPIAKQSTMIIPIDMPERHIVQEGNGLNQSTEIQTRRETVGAILENKQEHDQNSLIQKYQSDITYPSPRYQHEFNFQPKDMYNMLSPKESHRSLISPRSQFEEINLNRGLKQIDYNLLVKIRPETRISSLKKIEQIPETDNIQENQSDFMKEQQNSYKQIIFNQLNQQQKIQRVKAHEKSITNSQYTLKNYNDSMKQIQSKAQIEEEAQKVIKQNKKDKEENSKSSKFSSNSIIQDENEAKKEEQHEISSLRSSNYSIQEQKKRLIIKKIYSKQDTGGLKFFIFTGIASFSLLLILTIVQFQQINSTFTLYNTNFNTLDLFNSALFDILRSLSNESYTLLLKLSLNLFQPDIQQSEYTIAQKDFKGYSQNLKLLYSDIQNLDTSLTYQSDLQTPTSLTVLGEGTFFTVQIPNLYLLVNVASLLSTMQNDISDQNDLIEIWTNFMTIYTNISQLQKEVQQFAQSKFNYILDMMYANLFVFLGVSVFISFTLVPLSILIKKQKEKILKLFGSFSPEKIQKYVDLIEYCLFNMEMAELSNSNISKMNKAIHKINKEIQSIAEKQTQENSSNGDKTNKRNNFFPRQNGVSSNQRPRILSTQSNQNGSLKSNQIQTTYIKRLPQKRNRSIASFTSLPKLDKFILLVTLFIVLILMIFPTISLVITNNFINECNVIVQQRITMLNLQKYMFSSQANHYSIWMFAYFGQDDDFINKMISFNYDQIMNQLQPQSNQEMDSLQQLIGQEGDFNYDSSHYHNFFIELLNDNICSTAEIYPQYFNQDIKTMVCKNYSQGIFNQGLILSIKKMIYTFSTLTFYYKPNFLGIQQLVPFLIQQQQQNYFISDLNDSIRYLGYICDGMDNFLVSYQKNYYNSLFTRQTVIFVSQIVMITLVYSITWNILYRRLKRDLTKSKNLLTLFHINLIMENNLFLQYLKQNKFGEGN</sequence>
<feature type="compositionally biased region" description="Basic and acidic residues" evidence="1">
    <location>
        <begin position="1179"/>
        <end position="1191"/>
    </location>
</feature>
<feature type="region of interest" description="Disordered" evidence="1">
    <location>
        <begin position="1179"/>
        <end position="1215"/>
    </location>
</feature>
<evidence type="ECO:0000313" key="3">
    <source>
        <dbReference type="EMBL" id="EAR95470.2"/>
    </source>
</evidence>
<dbReference type="EMBL" id="GG662704">
    <property type="protein sequence ID" value="EAR95470.2"/>
    <property type="molecule type" value="Genomic_DNA"/>
</dbReference>
<name>Q23FZ0_TETTS</name>
<keyword evidence="2" id="KW-0472">Membrane</keyword>
<feature type="transmembrane region" description="Helical" evidence="2">
    <location>
        <begin position="179"/>
        <end position="198"/>
    </location>
</feature>
<gene>
    <name evidence="3" type="ORF">TTHERM_00077750</name>
</gene>